<reference evidence="1 2" key="1">
    <citation type="submission" date="2013-08" db="EMBL/GenBank/DDBJ databases">
        <authorList>
            <person name="Weinstock G."/>
            <person name="Sodergren E."/>
            <person name="Wylie T."/>
            <person name="Fulton L."/>
            <person name="Fulton R."/>
            <person name="Fronick C."/>
            <person name="O'Laughlin M."/>
            <person name="Godfrey J."/>
            <person name="Miner T."/>
            <person name="Herter B."/>
            <person name="Appelbaum E."/>
            <person name="Cordes M."/>
            <person name="Lek S."/>
            <person name="Wollam A."/>
            <person name="Pepin K.H."/>
            <person name="Palsikar V.B."/>
            <person name="Mitreva M."/>
            <person name="Wilson R.K."/>
        </authorList>
    </citation>
    <scope>NUCLEOTIDE SEQUENCE [LARGE SCALE GENOMIC DNA]</scope>
    <source>
        <strain evidence="1 2">F0542</strain>
    </source>
</reference>
<proteinExistence type="predicted"/>
<comment type="caution">
    <text evidence="1">The sequence shown here is derived from an EMBL/GenBank/DDBJ whole genome shotgun (WGS) entry which is preliminary data.</text>
</comment>
<accession>U1QLJ4</accession>
<dbReference type="HOGENOM" id="CLU_3303432_0_0_11"/>
<keyword evidence="2" id="KW-1185">Reference proteome</keyword>
<organism evidence="1 2">
    <name type="scientific">Actinomyces johnsonii F0542</name>
    <dbReference type="NCBI Taxonomy" id="1321818"/>
    <lineage>
        <taxon>Bacteria</taxon>
        <taxon>Bacillati</taxon>
        <taxon>Actinomycetota</taxon>
        <taxon>Actinomycetes</taxon>
        <taxon>Actinomycetales</taxon>
        <taxon>Actinomycetaceae</taxon>
        <taxon>Actinomyces</taxon>
    </lineage>
</organism>
<gene>
    <name evidence="1" type="ORF">HMPREF1979_02351</name>
</gene>
<dbReference type="EMBL" id="AWSE01000145">
    <property type="protein sequence ID" value="ERH22664.1"/>
    <property type="molecule type" value="Genomic_DNA"/>
</dbReference>
<dbReference type="AlphaFoldDB" id="U1QLJ4"/>
<name>U1QLJ4_9ACTO</name>
<protein>
    <submittedName>
        <fullName evidence="1">Uncharacterized protein</fullName>
    </submittedName>
</protein>
<evidence type="ECO:0000313" key="2">
    <source>
        <dbReference type="Proteomes" id="UP000016536"/>
    </source>
</evidence>
<sequence length="39" mass="4027">MHIGAGHSGLMGTDALRAAESAWSASASTTTHRLKASRM</sequence>
<dbReference type="Proteomes" id="UP000016536">
    <property type="component" value="Unassembled WGS sequence"/>
</dbReference>
<evidence type="ECO:0000313" key="1">
    <source>
        <dbReference type="EMBL" id="ERH22664.1"/>
    </source>
</evidence>